<dbReference type="PROSITE" id="PS50125">
    <property type="entry name" value="GUANYLATE_CYCLASE_2"/>
    <property type="match status" value="1"/>
</dbReference>
<dbReference type="InterPro" id="IPR029787">
    <property type="entry name" value="Nucleotide_cyclase"/>
</dbReference>
<evidence type="ECO:0000313" key="3">
    <source>
        <dbReference type="EMBL" id="UZG51681.1"/>
    </source>
</evidence>
<comment type="similarity">
    <text evidence="1">Belongs to the adenylyl cyclase class-3 family.</text>
</comment>
<dbReference type="Pfam" id="PF00211">
    <property type="entry name" value="Guanylate_cyc"/>
    <property type="match status" value="1"/>
</dbReference>
<dbReference type="CDD" id="cd07302">
    <property type="entry name" value="CHD"/>
    <property type="match status" value="1"/>
</dbReference>
<dbReference type="Proteomes" id="UP001164244">
    <property type="component" value="Chromosome"/>
</dbReference>
<dbReference type="SMART" id="SM00044">
    <property type="entry name" value="CYCc"/>
    <property type="match status" value="1"/>
</dbReference>
<protein>
    <submittedName>
        <fullName evidence="3">Adenylate/guanylate cyclase domain-containing protein</fullName>
    </submittedName>
</protein>
<dbReference type="PANTHER" id="PTHR43081">
    <property type="entry name" value="ADENYLATE CYCLASE, TERMINAL-DIFFERENTIATION SPECIFIC-RELATED"/>
    <property type="match status" value="1"/>
</dbReference>
<gene>
    <name evidence="3" type="ORF">OKW85_03545</name>
</gene>
<dbReference type="AlphaFoldDB" id="A0AA46X8B6"/>
<organism evidence="3 4">
    <name type="scientific">Veillonella rogosae</name>
    <dbReference type="NCBI Taxonomy" id="423477"/>
    <lineage>
        <taxon>Bacteria</taxon>
        <taxon>Bacillati</taxon>
        <taxon>Bacillota</taxon>
        <taxon>Negativicutes</taxon>
        <taxon>Veillonellales</taxon>
        <taxon>Veillonellaceae</taxon>
        <taxon>Veillonella</taxon>
    </lineage>
</organism>
<feature type="domain" description="Guanylate cyclase" evidence="2">
    <location>
        <begin position="60"/>
        <end position="201"/>
    </location>
</feature>
<evidence type="ECO:0000256" key="1">
    <source>
        <dbReference type="ARBA" id="ARBA00005381"/>
    </source>
</evidence>
<proteinExistence type="inferred from homology"/>
<dbReference type="PANTHER" id="PTHR43081:SF1">
    <property type="entry name" value="ADENYLATE CYCLASE, TERMINAL-DIFFERENTIATION SPECIFIC"/>
    <property type="match status" value="1"/>
</dbReference>
<dbReference type="EMBL" id="CP110418">
    <property type="protein sequence ID" value="UZG51681.1"/>
    <property type="molecule type" value="Genomic_DNA"/>
</dbReference>
<dbReference type="Gene3D" id="3.30.70.1230">
    <property type="entry name" value="Nucleotide cyclase"/>
    <property type="match status" value="1"/>
</dbReference>
<dbReference type="SUPFAM" id="SSF55073">
    <property type="entry name" value="Nucleotide cyclase"/>
    <property type="match status" value="1"/>
</dbReference>
<dbReference type="RefSeq" id="WP_265138802.1">
    <property type="nucleotide sequence ID" value="NZ_CP110418.1"/>
</dbReference>
<dbReference type="GO" id="GO:0004016">
    <property type="term" value="F:adenylate cyclase activity"/>
    <property type="evidence" value="ECO:0007669"/>
    <property type="project" value="UniProtKB-ARBA"/>
</dbReference>
<sequence length="244" mass="27154">MQINFDDIYIKVMNYYKKALQSVEQIEIRESVNASALSDVIPGYKAETLEFGSYNEENYAVLFVDMRGSTKRARKFGAEKTFLTMHVFIAALLEIIKLYKGNVIDIMGDGIMVFWGGAKARSKNFMFKSTASQNAGLCGIDLINVIDSVVNKIIEKENLGSPINIGVGIDFGKVIVSKIGINDIYDVKAFGDCINTASKYANEANKSVIVSKKIREQWPQGKNGKIKFNPIDSKIGTAFNIYKE</sequence>
<evidence type="ECO:0000313" key="4">
    <source>
        <dbReference type="Proteomes" id="UP001164244"/>
    </source>
</evidence>
<dbReference type="GO" id="GO:0035556">
    <property type="term" value="P:intracellular signal transduction"/>
    <property type="evidence" value="ECO:0007669"/>
    <property type="project" value="InterPro"/>
</dbReference>
<name>A0AA46X8B6_9FIRM</name>
<reference evidence="3" key="1">
    <citation type="submission" date="2022-11" db="EMBL/GenBank/DDBJ databases">
        <title>Complete genome sequence of Veillonella rogosae KCOM 3468 isolated from human Subgingival dental plaque of Chronic peridontitis Lesion.</title>
        <authorList>
            <person name="Park S.-N."/>
            <person name="Lim Y.K."/>
            <person name="Kook J.-K."/>
        </authorList>
    </citation>
    <scope>NUCLEOTIDE SEQUENCE</scope>
    <source>
        <strain evidence="3">KCOM 3468</strain>
    </source>
</reference>
<accession>A0AA46X8B6</accession>
<dbReference type="GO" id="GO:0009190">
    <property type="term" value="P:cyclic nucleotide biosynthetic process"/>
    <property type="evidence" value="ECO:0007669"/>
    <property type="project" value="InterPro"/>
</dbReference>
<evidence type="ECO:0000259" key="2">
    <source>
        <dbReference type="PROSITE" id="PS50125"/>
    </source>
</evidence>
<dbReference type="InterPro" id="IPR001054">
    <property type="entry name" value="A/G_cyclase"/>
</dbReference>
<dbReference type="InterPro" id="IPR050697">
    <property type="entry name" value="Adenylyl/Guanylyl_Cyclase_3/4"/>
</dbReference>
<dbReference type="KEGG" id="vrg:OKW85_03545"/>